<dbReference type="Gene3D" id="1.20.5.500">
    <property type="entry name" value="Single helix bin"/>
    <property type="match status" value="1"/>
</dbReference>
<evidence type="ECO:0000256" key="4">
    <source>
        <dbReference type="RuleBase" id="RU368087"/>
    </source>
</evidence>
<evidence type="ECO:0000256" key="2">
    <source>
        <dbReference type="ARBA" id="ARBA00010901"/>
    </source>
</evidence>
<dbReference type="InterPro" id="IPR007648">
    <property type="entry name" value="ATPase_inhibitor_mt"/>
</dbReference>
<gene>
    <name evidence="6" type="primary">INH1</name>
    <name evidence="6" type="ORF">LTR16_003006</name>
</gene>
<feature type="region of interest" description="Disordered" evidence="5">
    <location>
        <begin position="79"/>
        <end position="100"/>
    </location>
</feature>
<proteinExistence type="inferred from homology"/>
<name>A0ABR0KT13_9PEZI</name>
<evidence type="ECO:0000313" key="6">
    <source>
        <dbReference type="EMBL" id="KAK5126540.1"/>
    </source>
</evidence>
<dbReference type="EMBL" id="JAVRRA010024895">
    <property type="protein sequence ID" value="KAK5126540.1"/>
    <property type="molecule type" value="Genomic_DNA"/>
</dbReference>
<comment type="caution">
    <text evidence="6">The sequence shown here is derived from an EMBL/GenBank/DDBJ whole genome shotgun (WGS) entry which is preliminary data.</text>
</comment>
<organism evidence="6 7">
    <name type="scientific">Cryomyces antarcticus</name>
    <dbReference type="NCBI Taxonomy" id="329879"/>
    <lineage>
        <taxon>Eukaryota</taxon>
        <taxon>Fungi</taxon>
        <taxon>Dikarya</taxon>
        <taxon>Ascomycota</taxon>
        <taxon>Pezizomycotina</taxon>
        <taxon>Dothideomycetes</taxon>
        <taxon>Dothideomycetes incertae sedis</taxon>
        <taxon>Cryomyces</taxon>
    </lineage>
</organism>
<dbReference type="Proteomes" id="UP001357485">
    <property type="component" value="Unassembled WGS sequence"/>
</dbReference>
<evidence type="ECO:0000313" key="7">
    <source>
        <dbReference type="Proteomes" id="UP001357485"/>
    </source>
</evidence>
<keyword evidence="3" id="KW-0496">Mitochondrion</keyword>
<sequence length="100" mass="11127">MTRFAPIARVVRAARPTAAARFSTSVRAMAGETGAPRSGGAAQADAFTKREKGAEDLFIRQEERTKLLALREKLKQQRKHLDELDKHIDDLTKEQGGEHN</sequence>
<evidence type="ECO:0000256" key="5">
    <source>
        <dbReference type="SAM" id="MobiDB-lite"/>
    </source>
</evidence>
<comment type="function">
    <text evidence="4">Inhibits the enzyme activity of ATPase.</text>
</comment>
<accession>A0ABR0KT13</accession>
<comment type="subcellular location">
    <subcellularLocation>
        <location evidence="1">Mitochondrion</location>
    </subcellularLocation>
</comment>
<evidence type="ECO:0000256" key="3">
    <source>
        <dbReference type="ARBA" id="ARBA00023128"/>
    </source>
</evidence>
<comment type="similarity">
    <text evidence="2 4">Belongs to the ATPase inhibitor family.</text>
</comment>
<dbReference type="Pfam" id="PF04568">
    <property type="entry name" value="IATP"/>
    <property type="match status" value="1"/>
</dbReference>
<keyword evidence="7" id="KW-1185">Reference proteome</keyword>
<reference evidence="6 7" key="1">
    <citation type="submission" date="2023-08" db="EMBL/GenBank/DDBJ databases">
        <title>Black Yeasts Isolated from many extreme environments.</title>
        <authorList>
            <person name="Coleine C."/>
            <person name="Stajich J.E."/>
            <person name="Selbmann L."/>
        </authorList>
    </citation>
    <scope>NUCLEOTIDE SEQUENCE [LARGE SCALE GENOMIC DNA]</scope>
    <source>
        <strain evidence="6 7">CCFEE 536</strain>
    </source>
</reference>
<protein>
    <recommendedName>
        <fullName evidence="4">ATPase inhibitor, mitochondrial</fullName>
    </recommendedName>
</protein>
<evidence type="ECO:0000256" key="1">
    <source>
        <dbReference type="ARBA" id="ARBA00004173"/>
    </source>
</evidence>